<comment type="cofactor">
    <cofactor evidence="2">
        <name>pyridoxal 5'-phosphate</name>
        <dbReference type="ChEBI" id="CHEBI:597326"/>
    </cofactor>
</comment>
<dbReference type="GO" id="GO:0004794">
    <property type="term" value="F:threonine deaminase activity"/>
    <property type="evidence" value="ECO:0007669"/>
    <property type="project" value="UniProtKB-EC"/>
</dbReference>
<name>A0A1G6R679_9BACL</name>
<dbReference type="PANTHER" id="PTHR43050">
    <property type="entry name" value="SERINE / THREONINE RACEMASE FAMILY MEMBER"/>
    <property type="match status" value="1"/>
</dbReference>
<comment type="similarity">
    <text evidence="3">Belongs to the serine/threonine dehydratase family.</text>
</comment>
<evidence type="ECO:0000256" key="7">
    <source>
        <dbReference type="ARBA" id="ARBA00025527"/>
    </source>
</evidence>
<evidence type="ECO:0000313" key="11">
    <source>
        <dbReference type="Proteomes" id="UP000199387"/>
    </source>
</evidence>
<evidence type="ECO:0000256" key="5">
    <source>
        <dbReference type="ARBA" id="ARBA00022898"/>
    </source>
</evidence>
<dbReference type="InterPro" id="IPR001926">
    <property type="entry name" value="TrpB-like_PALP"/>
</dbReference>
<dbReference type="FunFam" id="3.40.50.1100:FF:000005">
    <property type="entry name" value="Threonine dehydratase catabolic"/>
    <property type="match status" value="1"/>
</dbReference>
<evidence type="ECO:0000256" key="6">
    <source>
        <dbReference type="ARBA" id="ARBA00023239"/>
    </source>
</evidence>
<dbReference type="Gene3D" id="3.40.50.1100">
    <property type="match status" value="2"/>
</dbReference>
<dbReference type="GO" id="GO:0003941">
    <property type="term" value="F:L-serine ammonia-lyase activity"/>
    <property type="evidence" value="ECO:0007669"/>
    <property type="project" value="TreeGrafter"/>
</dbReference>
<accession>A0A1G6R679</accession>
<dbReference type="EC" id="4.3.1.19" evidence="4"/>
<dbReference type="GO" id="GO:0030378">
    <property type="term" value="F:serine racemase activity"/>
    <property type="evidence" value="ECO:0007669"/>
    <property type="project" value="TreeGrafter"/>
</dbReference>
<comment type="catalytic activity">
    <reaction evidence="1">
        <text>L-threonine = 2-oxobutanoate + NH4(+)</text>
        <dbReference type="Rhea" id="RHEA:22108"/>
        <dbReference type="ChEBI" id="CHEBI:16763"/>
        <dbReference type="ChEBI" id="CHEBI:28938"/>
        <dbReference type="ChEBI" id="CHEBI:57926"/>
        <dbReference type="EC" id="4.3.1.19"/>
    </reaction>
</comment>
<keyword evidence="6" id="KW-0456">Lyase</keyword>
<keyword evidence="11" id="KW-1185">Reference proteome</keyword>
<evidence type="ECO:0000256" key="4">
    <source>
        <dbReference type="ARBA" id="ARBA00012096"/>
    </source>
</evidence>
<dbReference type="PANTHER" id="PTHR43050:SF1">
    <property type="entry name" value="SERINE RACEMASE"/>
    <property type="match status" value="1"/>
</dbReference>
<dbReference type="InterPro" id="IPR036052">
    <property type="entry name" value="TrpB-like_PALP_sf"/>
</dbReference>
<dbReference type="Proteomes" id="UP000199387">
    <property type="component" value="Unassembled WGS sequence"/>
</dbReference>
<dbReference type="CDD" id="cd01562">
    <property type="entry name" value="Thr-dehyd"/>
    <property type="match status" value="1"/>
</dbReference>
<organism evidence="10 11">
    <name type="scientific">Melghirimyces thermohalophilus</name>
    <dbReference type="NCBI Taxonomy" id="1236220"/>
    <lineage>
        <taxon>Bacteria</taxon>
        <taxon>Bacillati</taxon>
        <taxon>Bacillota</taxon>
        <taxon>Bacilli</taxon>
        <taxon>Bacillales</taxon>
        <taxon>Thermoactinomycetaceae</taxon>
        <taxon>Melghirimyces</taxon>
    </lineage>
</organism>
<evidence type="ECO:0000256" key="3">
    <source>
        <dbReference type="ARBA" id="ARBA00010869"/>
    </source>
</evidence>
<evidence type="ECO:0000256" key="8">
    <source>
        <dbReference type="ARBA" id="ARBA00031427"/>
    </source>
</evidence>
<dbReference type="GO" id="GO:0070179">
    <property type="term" value="P:D-serine biosynthetic process"/>
    <property type="evidence" value="ECO:0007669"/>
    <property type="project" value="TreeGrafter"/>
</dbReference>
<evidence type="ECO:0000259" key="9">
    <source>
        <dbReference type="Pfam" id="PF00291"/>
    </source>
</evidence>
<evidence type="ECO:0000256" key="2">
    <source>
        <dbReference type="ARBA" id="ARBA00001933"/>
    </source>
</evidence>
<dbReference type="AlphaFoldDB" id="A0A1G6R679"/>
<gene>
    <name evidence="10" type="ORF">SAMN04488112_1268</name>
</gene>
<evidence type="ECO:0000256" key="1">
    <source>
        <dbReference type="ARBA" id="ARBA00001274"/>
    </source>
</evidence>
<comment type="function">
    <text evidence="7">Catalyzes the anaerobic formation of alpha-ketobutyrate and ammonia from threonine in a two-step reaction. The first step involved a dehydration of threonine and a production of enamine intermediates (aminocrotonate), which tautomerizes to its imine form (iminobutyrate). Both intermediates are unstable and short-lived. The second step is the nonenzymatic hydrolysis of the enamine/imine intermediates to form 2-ketobutyrate and free ammonia. In the low water environment of the cell, the second step is accelerated by RidA.</text>
</comment>
<protein>
    <recommendedName>
        <fullName evidence="4">threonine ammonia-lyase</fullName>
        <ecNumber evidence="4">4.3.1.19</ecNumber>
    </recommendedName>
    <alternativeName>
        <fullName evidence="8">Threonine deaminase</fullName>
    </alternativeName>
</protein>
<sequence length="318" mass="34566">MKPVIQMRDIRQAEQWLEGIAHRTPVVTSRTLNRMAGCEVFLKCENLQRAGAFKFRGAYHAISRLSEEQKRTGVIAFSSGNHAQAVALAARLAEVPAVLCMPDDAPQVKVEATRDYGAEIVFYNRFREDREQVAARLAEKRGLTLIPPYNHPHIMAGAGTAALELLREIPGLEAVITPVGGGGLLSGTAVSAHGINPGIRVFGTEPDQADDTRQSFLLGKRVTIPAPETIADGLRITIPGELTFPVIRQHVESILTVTEEEIREAIQFALFRLKLVVEPSGAVPLAALLFRRLPKDLKRVGVIISGGNIDPGVLAKLV</sequence>
<dbReference type="EMBL" id="FMZA01000026">
    <property type="protein sequence ID" value="SDC99585.1"/>
    <property type="molecule type" value="Genomic_DNA"/>
</dbReference>
<dbReference type="SUPFAM" id="SSF53686">
    <property type="entry name" value="Tryptophan synthase beta subunit-like PLP-dependent enzymes"/>
    <property type="match status" value="1"/>
</dbReference>
<dbReference type="GO" id="GO:0005524">
    <property type="term" value="F:ATP binding"/>
    <property type="evidence" value="ECO:0007669"/>
    <property type="project" value="TreeGrafter"/>
</dbReference>
<evidence type="ECO:0000313" key="10">
    <source>
        <dbReference type="EMBL" id="SDC99585.1"/>
    </source>
</evidence>
<dbReference type="GO" id="GO:0000287">
    <property type="term" value="F:magnesium ion binding"/>
    <property type="evidence" value="ECO:0007669"/>
    <property type="project" value="TreeGrafter"/>
</dbReference>
<reference evidence="10 11" key="1">
    <citation type="submission" date="2016-10" db="EMBL/GenBank/DDBJ databases">
        <authorList>
            <person name="de Groot N.N."/>
        </authorList>
    </citation>
    <scope>NUCLEOTIDE SEQUENCE [LARGE SCALE GENOMIC DNA]</scope>
    <source>
        <strain evidence="10 11">DSM 45514</strain>
    </source>
</reference>
<feature type="domain" description="Tryptophan synthase beta chain-like PALP" evidence="9">
    <location>
        <begin position="22"/>
        <end position="306"/>
    </location>
</feature>
<dbReference type="STRING" id="1236220.SAMN04488112_1268"/>
<dbReference type="GO" id="GO:0018114">
    <property type="term" value="F:threonine racemase activity"/>
    <property type="evidence" value="ECO:0007669"/>
    <property type="project" value="TreeGrafter"/>
</dbReference>
<keyword evidence="5" id="KW-0663">Pyridoxal phosphate</keyword>
<dbReference type="FunFam" id="3.40.50.1100:FF:000007">
    <property type="entry name" value="L-threonine dehydratase catabolic TdcB"/>
    <property type="match status" value="1"/>
</dbReference>
<dbReference type="RefSeq" id="WP_176758030.1">
    <property type="nucleotide sequence ID" value="NZ_FMZA01000026.1"/>
</dbReference>
<proteinExistence type="inferred from homology"/>
<dbReference type="GO" id="GO:0030170">
    <property type="term" value="F:pyridoxal phosphate binding"/>
    <property type="evidence" value="ECO:0007669"/>
    <property type="project" value="TreeGrafter"/>
</dbReference>
<dbReference type="Pfam" id="PF00291">
    <property type="entry name" value="PALP"/>
    <property type="match status" value="1"/>
</dbReference>